<comment type="caution">
    <text evidence="2">The sequence shown here is derived from an EMBL/GenBank/DDBJ whole genome shotgun (WGS) entry which is preliminary data.</text>
</comment>
<dbReference type="InterPro" id="IPR002734">
    <property type="entry name" value="RibDG_C"/>
</dbReference>
<dbReference type="Pfam" id="PF01872">
    <property type="entry name" value="RibD_C"/>
    <property type="match status" value="1"/>
</dbReference>
<dbReference type="RefSeq" id="WP_277190938.1">
    <property type="nucleotide sequence ID" value="NZ_JAROAV010000008.1"/>
</dbReference>
<evidence type="ECO:0000259" key="1">
    <source>
        <dbReference type="Pfam" id="PF01872"/>
    </source>
</evidence>
<sequence length="200" mass="21897">MSTVIMQAVCSVDGFIADEQDGVGSMFAWYENGDVPVPLFGGDQPLRVSRASADHVRPLWDRMRVQVIGRHLFDITDGWNGAAPTEGGRVIVVSHRPRPDDWHERHPDAPYEFVTSIDAAMTRAKEIAGDGLICVSAGDVGGQAFAAGLVDEIEMDLAPVVLGRGKRFFGSYEAAAELLLENPTVVQGDRVTHLHYRVRR</sequence>
<feature type="domain" description="Bacterial bifunctional deaminase-reductase C-terminal" evidence="1">
    <location>
        <begin position="3"/>
        <end position="178"/>
    </location>
</feature>
<gene>
    <name evidence="2" type="ORF">P4R38_02720</name>
</gene>
<proteinExistence type="predicted"/>
<dbReference type="InterPro" id="IPR024072">
    <property type="entry name" value="DHFR-like_dom_sf"/>
</dbReference>
<dbReference type="Gene3D" id="3.40.430.10">
    <property type="entry name" value="Dihydrofolate Reductase, subunit A"/>
    <property type="match status" value="1"/>
</dbReference>
<reference evidence="2 3" key="1">
    <citation type="submission" date="2023-03" db="EMBL/GenBank/DDBJ databases">
        <title>YIM 133296 draft genome.</title>
        <authorList>
            <person name="Xiong L."/>
        </authorList>
    </citation>
    <scope>NUCLEOTIDE SEQUENCE [LARGE SCALE GENOMIC DNA]</scope>
    <source>
        <strain evidence="2 3">YIM 133296</strain>
    </source>
</reference>
<organism evidence="2 3">
    <name type="scientific">Luteipulveratus flavus</name>
    <dbReference type="NCBI Taxonomy" id="3031728"/>
    <lineage>
        <taxon>Bacteria</taxon>
        <taxon>Bacillati</taxon>
        <taxon>Actinomycetota</taxon>
        <taxon>Actinomycetes</taxon>
        <taxon>Micrococcales</taxon>
        <taxon>Dermacoccaceae</taxon>
        <taxon>Luteipulveratus</taxon>
    </lineage>
</organism>
<dbReference type="SUPFAM" id="SSF53597">
    <property type="entry name" value="Dihydrofolate reductase-like"/>
    <property type="match status" value="1"/>
</dbReference>
<keyword evidence="3" id="KW-1185">Reference proteome</keyword>
<accession>A0ABT6C350</accession>
<evidence type="ECO:0000313" key="2">
    <source>
        <dbReference type="EMBL" id="MDF8263160.1"/>
    </source>
</evidence>
<dbReference type="EMBL" id="JAROAV010000008">
    <property type="protein sequence ID" value="MDF8263160.1"/>
    <property type="molecule type" value="Genomic_DNA"/>
</dbReference>
<evidence type="ECO:0000313" key="3">
    <source>
        <dbReference type="Proteomes" id="UP001528912"/>
    </source>
</evidence>
<name>A0ABT6C350_9MICO</name>
<protein>
    <submittedName>
        <fullName evidence="2">Dihydrofolate reductase family protein</fullName>
    </submittedName>
</protein>
<dbReference type="Proteomes" id="UP001528912">
    <property type="component" value="Unassembled WGS sequence"/>
</dbReference>